<dbReference type="InterPro" id="IPR029787">
    <property type="entry name" value="Nucleotide_cyclase"/>
</dbReference>
<dbReference type="GO" id="GO:0005886">
    <property type="term" value="C:plasma membrane"/>
    <property type="evidence" value="ECO:0007669"/>
    <property type="project" value="TreeGrafter"/>
</dbReference>
<dbReference type="InterPro" id="IPR018297">
    <property type="entry name" value="A/G_cyclase_CS"/>
</dbReference>
<evidence type="ECO:0000256" key="12">
    <source>
        <dbReference type="ARBA" id="ARBA00023293"/>
    </source>
</evidence>
<evidence type="ECO:0000256" key="4">
    <source>
        <dbReference type="ARBA" id="ARBA00022729"/>
    </source>
</evidence>
<dbReference type="FunFam" id="3.30.70.1230:FF:000004">
    <property type="entry name" value="Guanylate cyclase"/>
    <property type="match status" value="1"/>
</dbReference>
<dbReference type="SUPFAM" id="SSF55073">
    <property type="entry name" value="Nucleotide cyclase"/>
    <property type="match status" value="1"/>
</dbReference>
<evidence type="ECO:0000256" key="8">
    <source>
        <dbReference type="ARBA" id="ARBA00023136"/>
    </source>
</evidence>
<evidence type="ECO:0000256" key="10">
    <source>
        <dbReference type="ARBA" id="ARBA00023180"/>
    </source>
</evidence>
<dbReference type="InterPro" id="IPR001054">
    <property type="entry name" value="A/G_cyclase"/>
</dbReference>
<feature type="compositionally biased region" description="Polar residues" evidence="14">
    <location>
        <begin position="589"/>
        <end position="598"/>
    </location>
</feature>
<dbReference type="PROSITE" id="PS50125">
    <property type="entry name" value="GUANYLATE_CYCLASE_2"/>
    <property type="match status" value="1"/>
</dbReference>
<dbReference type="OrthoDB" id="60033at2759"/>
<dbReference type="GO" id="GO:0005525">
    <property type="term" value="F:GTP binding"/>
    <property type="evidence" value="ECO:0007669"/>
    <property type="project" value="UniProtKB-KW"/>
</dbReference>
<keyword evidence="9 16" id="KW-0675">Receptor</keyword>
<comment type="caution">
    <text evidence="16">The sequence shown here is derived from an EMBL/GenBank/DDBJ whole genome shotgun (WGS) entry which is preliminary data.</text>
</comment>
<feature type="domain" description="Guanylate cyclase" evidence="15">
    <location>
        <begin position="260"/>
        <end position="390"/>
    </location>
</feature>
<name>A0A4C1UJG6_EUMVA</name>
<evidence type="ECO:0000256" key="5">
    <source>
        <dbReference type="ARBA" id="ARBA00022741"/>
    </source>
</evidence>
<keyword evidence="7" id="KW-0342">GTP-binding</keyword>
<keyword evidence="8" id="KW-0472">Membrane</keyword>
<dbReference type="GO" id="GO:0004383">
    <property type="term" value="F:guanylate cyclase activity"/>
    <property type="evidence" value="ECO:0007669"/>
    <property type="project" value="UniProtKB-EC"/>
</dbReference>
<feature type="compositionally biased region" description="Polar residues" evidence="14">
    <location>
        <begin position="143"/>
        <end position="162"/>
    </location>
</feature>
<dbReference type="GO" id="GO:0001653">
    <property type="term" value="F:peptide receptor activity"/>
    <property type="evidence" value="ECO:0007669"/>
    <property type="project" value="TreeGrafter"/>
</dbReference>
<keyword evidence="11 13" id="KW-0456">Lyase</keyword>
<feature type="compositionally biased region" description="Gly residues" evidence="14">
    <location>
        <begin position="1"/>
        <end position="10"/>
    </location>
</feature>
<reference evidence="16 17" key="1">
    <citation type="journal article" date="2019" name="Commun. Biol.">
        <title>The bagworm genome reveals a unique fibroin gene that provides high tensile strength.</title>
        <authorList>
            <person name="Kono N."/>
            <person name="Nakamura H."/>
            <person name="Ohtoshi R."/>
            <person name="Tomita M."/>
            <person name="Numata K."/>
            <person name="Arakawa K."/>
        </authorList>
    </citation>
    <scope>NUCLEOTIDE SEQUENCE [LARGE SCALE GENOMIC DNA]</scope>
</reference>
<dbReference type="CDD" id="cd07302">
    <property type="entry name" value="CHD"/>
    <property type="match status" value="1"/>
</dbReference>
<accession>A0A4C1UJG6</accession>
<evidence type="ECO:0000256" key="13">
    <source>
        <dbReference type="RuleBase" id="RU000405"/>
    </source>
</evidence>
<keyword evidence="17" id="KW-1185">Reference proteome</keyword>
<feature type="region of interest" description="Disordered" evidence="14">
    <location>
        <begin position="1"/>
        <end position="20"/>
    </location>
</feature>
<dbReference type="EMBL" id="BGZK01000182">
    <property type="protein sequence ID" value="GBP26603.1"/>
    <property type="molecule type" value="Genomic_DNA"/>
</dbReference>
<keyword evidence="5" id="KW-0547">Nucleotide-binding</keyword>
<keyword evidence="10" id="KW-0325">Glycoprotein</keyword>
<keyword evidence="12" id="KW-0141">cGMP biosynthesis</keyword>
<keyword evidence="4" id="KW-0732">Signal</keyword>
<dbReference type="Gene3D" id="6.10.250.780">
    <property type="match status" value="1"/>
</dbReference>
<gene>
    <name evidence="16" type="primary">NPR2</name>
    <name evidence="16" type="ORF">EVAR_18240_1</name>
</gene>
<evidence type="ECO:0000313" key="17">
    <source>
        <dbReference type="Proteomes" id="UP000299102"/>
    </source>
</evidence>
<feature type="region of interest" description="Disordered" evidence="14">
    <location>
        <begin position="579"/>
        <end position="598"/>
    </location>
</feature>
<protein>
    <recommendedName>
        <fullName evidence="2">guanylate cyclase</fullName>
        <ecNumber evidence="2">4.6.1.2</ecNumber>
    </recommendedName>
</protein>
<evidence type="ECO:0000256" key="7">
    <source>
        <dbReference type="ARBA" id="ARBA00023134"/>
    </source>
</evidence>
<proteinExistence type="inferred from homology"/>
<dbReference type="Pfam" id="PF00211">
    <property type="entry name" value="Guanylate_cyc"/>
    <property type="match status" value="1"/>
</dbReference>
<evidence type="ECO:0000256" key="6">
    <source>
        <dbReference type="ARBA" id="ARBA00022989"/>
    </source>
</evidence>
<evidence type="ECO:0000313" key="16">
    <source>
        <dbReference type="EMBL" id="GBP26603.1"/>
    </source>
</evidence>
<dbReference type="Proteomes" id="UP000299102">
    <property type="component" value="Unassembled WGS sequence"/>
</dbReference>
<dbReference type="PANTHER" id="PTHR11920">
    <property type="entry name" value="GUANYLYL CYCLASE"/>
    <property type="match status" value="1"/>
</dbReference>
<feature type="region of interest" description="Disordered" evidence="14">
    <location>
        <begin position="143"/>
        <end position="169"/>
    </location>
</feature>
<evidence type="ECO:0000256" key="14">
    <source>
        <dbReference type="SAM" id="MobiDB-lite"/>
    </source>
</evidence>
<keyword evidence="3" id="KW-0812">Transmembrane</keyword>
<evidence type="ECO:0000256" key="3">
    <source>
        <dbReference type="ARBA" id="ARBA00022692"/>
    </source>
</evidence>
<dbReference type="PROSITE" id="PS00452">
    <property type="entry name" value="GUANYLATE_CYCLASE_1"/>
    <property type="match status" value="1"/>
</dbReference>
<dbReference type="STRING" id="151549.A0A4C1UJG6"/>
<comment type="subcellular location">
    <subcellularLocation>
        <location evidence="1">Membrane</location>
        <topology evidence="1">Single-pass type I membrane protein</topology>
    </subcellularLocation>
</comment>
<dbReference type="GO" id="GO:0035556">
    <property type="term" value="P:intracellular signal transduction"/>
    <property type="evidence" value="ECO:0007669"/>
    <property type="project" value="InterPro"/>
</dbReference>
<organism evidence="16 17">
    <name type="scientific">Eumeta variegata</name>
    <name type="common">Bagworm moth</name>
    <name type="synonym">Eumeta japonica</name>
    <dbReference type="NCBI Taxonomy" id="151549"/>
    <lineage>
        <taxon>Eukaryota</taxon>
        <taxon>Metazoa</taxon>
        <taxon>Ecdysozoa</taxon>
        <taxon>Arthropoda</taxon>
        <taxon>Hexapoda</taxon>
        <taxon>Insecta</taxon>
        <taxon>Pterygota</taxon>
        <taxon>Neoptera</taxon>
        <taxon>Endopterygota</taxon>
        <taxon>Lepidoptera</taxon>
        <taxon>Glossata</taxon>
        <taxon>Ditrysia</taxon>
        <taxon>Tineoidea</taxon>
        <taxon>Psychidae</taxon>
        <taxon>Oiketicinae</taxon>
        <taxon>Eumeta</taxon>
    </lineage>
</organism>
<dbReference type="PANTHER" id="PTHR11920:SF494">
    <property type="entry name" value="ATRIAL NATRIURETIC PEPTIDE RECEPTOR 2"/>
    <property type="match status" value="1"/>
</dbReference>
<evidence type="ECO:0000256" key="2">
    <source>
        <dbReference type="ARBA" id="ARBA00012202"/>
    </source>
</evidence>
<dbReference type="GO" id="GO:0007168">
    <property type="term" value="P:receptor guanylyl cyclase signaling pathway"/>
    <property type="evidence" value="ECO:0007669"/>
    <property type="project" value="TreeGrafter"/>
</dbReference>
<comment type="similarity">
    <text evidence="13">Belongs to the adenylyl cyclase class-4/guanylyl cyclase family.</text>
</comment>
<dbReference type="InterPro" id="IPR050401">
    <property type="entry name" value="Cyclic_nucleotide_synthase"/>
</dbReference>
<evidence type="ECO:0000256" key="1">
    <source>
        <dbReference type="ARBA" id="ARBA00004479"/>
    </source>
</evidence>
<dbReference type="Gene3D" id="3.30.70.1230">
    <property type="entry name" value="Nucleotide cyclase"/>
    <property type="match status" value="1"/>
</dbReference>
<evidence type="ECO:0000259" key="15">
    <source>
        <dbReference type="PROSITE" id="PS50125"/>
    </source>
</evidence>
<dbReference type="GO" id="GO:0004016">
    <property type="term" value="F:adenylate cyclase activity"/>
    <property type="evidence" value="ECO:0007669"/>
    <property type="project" value="TreeGrafter"/>
</dbReference>
<evidence type="ECO:0000256" key="11">
    <source>
        <dbReference type="ARBA" id="ARBA00023239"/>
    </source>
</evidence>
<keyword evidence="6" id="KW-1133">Transmembrane helix</keyword>
<dbReference type="AlphaFoldDB" id="A0A4C1UJG6"/>
<evidence type="ECO:0000256" key="9">
    <source>
        <dbReference type="ARBA" id="ARBA00023170"/>
    </source>
</evidence>
<dbReference type="SMART" id="SM00044">
    <property type="entry name" value="CYCc"/>
    <property type="match status" value="1"/>
</dbReference>
<dbReference type="EC" id="4.6.1.2" evidence="2"/>
<sequence length="598" mass="67290">MSLVPPGGGDSPSPRRALSPLLEPRRRAHCTLACDYCAALLEDKLRLRRHQKITDYISFAPYLRERDRTLSQQATQLDTMGRCIPEVFNTGVHTPSDKAKGLLVERVLTERTNDPEQENSFDFALPVRGAWNVCVVVCKTGSGETRNRGTSPLSASPRQSLTGEPAWPYPEDDRPDFSALKENIQRINKDCETSTRLDTLLTQVEQYANNLEALVEERTSDYLEEKRKCEELLYQLLPKSVASQLIMGQPVMAETYDQVTIYFSDIIGFTQLSAESTPLEVVDLLNDLYTSFDSIIENFDVYKVETIGDAYMVVSGLPMRNGNRHAAEIARMSLALLNGVRVKTVPHRPGERLLLRIGMHTGPCVAGVVGLKMPRYCLFGDTVNTASRMESHGEALKIHVSPKTKEILDLYDCFEIECRGEITMKGKGKMTTYWLLGEKLPSNPEVQPYDYMMQNISNNVNPSITFQGPDSPGVTHNTSPERTALQNNTKRTEEILSERERIKHEIATFVAKDLINNIDIAVKEFRKSQSANFISNMNRNSCNSNNKGLITPTYDKELVISKGKVRDVVNRFNKCVVKNDTNDKKPSPKQKQTIKAED</sequence>